<proteinExistence type="predicted"/>
<reference evidence="1" key="2">
    <citation type="journal article" date="2015" name="Fish Shellfish Immunol.">
        <title>Early steps in the European eel (Anguilla anguilla)-Vibrio vulnificus interaction in the gills: Role of the RtxA13 toxin.</title>
        <authorList>
            <person name="Callol A."/>
            <person name="Pajuelo D."/>
            <person name="Ebbesson L."/>
            <person name="Teles M."/>
            <person name="MacKenzie S."/>
            <person name="Amaro C."/>
        </authorList>
    </citation>
    <scope>NUCLEOTIDE SEQUENCE</scope>
</reference>
<evidence type="ECO:0000313" key="1">
    <source>
        <dbReference type="EMBL" id="JAH62052.1"/>
    </source>
</evidence>
<protein>
    <submittedName>
        <fullName evidence="1">Uncharacterized protein</fullName>
    </submittedName>
</protein>
<organism evidence="1">
    <name type="scientific">Anguilla anguilla</name>
    <name type="common">European freshwater eel</name>
    <name type="synonym">Muraena anguilla</name>
    <dbReference type="NCBI Taxonomy" id="7936"/>
    <lineage>
        <taxon>Eukaryota</taxon>
        <taxon>Metazoa</taxon>
        <taxon>Chordata</taxon>
        <taxon>Craniata</taxon>
        <taxon>Vertebrata</taxon>
        <taxon>Euteleostomi</taxon>
        <taxon>Actinopterygii</taxon>
        <taxon>Neopterygii</taxon>
        <taxon>Teleostei</taxon>
        <taxon>Anguilliformes</taxon>
        <taxon>Anguillidae</taxon>
        <taxon>Anguilla</taxon>
    </lineage>
</organism>
<dbReference type="EMBL" id="GBXM01046525">
    <property type="protein sequence ID" value="JAH62052.1"/>
    <property type="molecule type" value="Transcribed_RNA"/>
</dbReference>
<dbReference type="AlphaFoldDB" id="A0A0E9U8J0"/>
<name>A0A0E9U8J0_ANGAN</name>
<accession>A0A0E9U8J0</accession>
<sequence length="33" mass="3480">MSIPSKGQLMCRTVQIKSPSLVSLASQSASESQ</sequence>
<reference evidence="1" key="1">
    <citation type="submission" date="2014-11" db="EMBL/GenBank/DDBJ databases">
        <authorList>
            <person name="Amaro Gonzalez C."/>
        </authorList>
    </citation>
    <scope>NUCLEOTIDE SEQUENCE</scope>
</reference>